<organism evidence="1 2">
    <name type="scientific">Bacillus chungangensis</name>
    <dbReference type="NCBI Taxonomy" id="587633"/>
    <lineage>
        <taxon>Bacteria</taxon>
        <taxon>Bacillati</taxon>
        <taxon>Bacillota</taxon>
        <taxon>Bacilli</taxon>
        <taxon>Bacillales</taxon>
        <taxon>Bacillaceae</taxon>
        <taxon>Bacillus</taxon>
    </lineage>
</organism>
<comment type="caution">
    <text evidence="1">The sequence shown here is derived from an EMBL/GenBank/DDBJ whole genome shotgun (WGS) entry which is preliminary data.</text>
</comment>
<dbReference type="InterPro" id="IPR022555">
    <property type="entry name" value="DUF2577"/>
</dbReference>
<dbReference type="RefSeq" id="WP_307228748.1">
    <property type="nucleotide sequence ID" value="NZ_JAUSTT010000009.1"/>
</dbReference>
<dbReference type="Proteomes" id="UP001223586">
    <property type="component" value="Unassembled WGS sequence"/>
</dbReference>
<name>A0ABT9WRY5_9BACI</name>
<dbReference type="EMBL" id="JAUSTT010000009">
    <property type="protein sequence ID" value="MDQ0175977.1"/>
    <property type="molecule type" value="Genomic_DNA"/>
</dbReference>
<accession>A0ABT9WRY5</accession>
<keyword evidence="2" id="KW-1185">Reference proteome</keyword>
<evidence type="ECO:0000313" key="1">
    <source>
        <dbReference type="EMBL" id="MDQ0175977.1"/>
    </source>
</evidence>
<protein>
    <recommendedName>
        <fullName evidence="3">DUF2577 domain-containing protein</fullName>
    </recommendedName>
</protein>
<proteinExistence type="predicted"/>
<gene>
    <name evidence="1" type="ORF">J2S08_001813</name>
</gene>
<reference evidence="1 2" key="1">
    <citation type="submission" date="2023-07" db="EMBL/GenBank/DDBJ databases">
        <title>Genomic Encyclopedia of Type Strains, Phase IV (KMG-IV): sequencing the most valuable type-strain genomes for metagenomic binning, comparative biology and taxonomic classification.</title>
        <authorList>
            <person name="Goeker M."/>
        </authorList>
    </citation>
    <scope>NUCLEOTIDE SEQUENCE [LARGE SCALE GENOMIC DNA]</scope>
    <source>
        <strain evidence="1 2">DSM 23837</strain>
    </source>
</reference>
<evidence type="ECO:0000313" key="2">
    <source>
        <dbReference type="Proteomes" id="UP001223586"/>
    </source>
</evidence>
<evidence type="ECO:0008006" key="3">
    <source>
        <dbReference type="Google" id="ProtNLM"/>
    </source>
</evidence>
<dbReference type="Pfam" id="PF10844">
    <property type="entry name" value="DUF2577"/>
    <property type="match status" value="1"/>
</dbReference>
<sequence length="83" mass="9252">MLDIIKRAGVGAVEASQPVAVMFGTVTKLNPLEVLVEQRLPLSRDFLIVPKRFAGHFELGEKYSLIRVQGGNQFLILDEVEKD</sequence>